<organism evidence="1 2">
    <name type="scientific">Actinoplanes octamycinicus</name>
    <dbReference type="NCBI Taxonomy" id="135948"/>
    <lineage>
        <taxon>Bacteria</taxon>
        <taxon>Bacillati</taxon>
        <taxon>Actinomycetota</taxon>
        <taxon>Actinomycetes</taxon>
        <taxon>Micromonosporales</taxon>
        <taxon>Micromonosporaceae</taxon>
        <taxon>Actinoplanes</taxon>
    </lineage>
</organism>
<gene>
    <name evidence="1" type="ORF">BJY16_007116</name>
</gene>
<dbReference type="AlphaFoldDB" id="A0A7W7MB54"/>
<comment type="caution">
    <text evidence="1">The sequence shown here is derived from an EMBL/GenBank/DDBJ whole genome shotgun (WGS) entry which is preliminary data.</text>
</comment>
<dbReference type="EMBL" id="JACHNB010000001">
    <property type="protein sequence ID" value="MBB4743657.1"/>
    <property type="molecule type" value="Genomic_DNA"/>
</dbReference>
<keyword evidence="2" id="KW-1185">Reference proteome</keyword>
<evidence type="ECO:0000313" key="2">
    <source>
        <dbReference type="Proteomes" id="UP000546162"/>
    </source>
</evidence>
<name>A0A7W7MB54_9ACTN</name>
<dbReference type="RefSeq" id="WP_185043918.1">
    <property type="nucleotide sequence ID" value="NZ_BAABFG010000005.1"/>
</dbReference>
<dbReference type="Proteomes" id="UP000546162">
    <property type="component" value="Unassembled WGS sequence"/>
</dbReference>
<sequence length="76" mass="9035">MLALAWLAVVRAAEQQKRGTCGDREQLIPISVPEARRLIAALLHDHQPDNDHTIAWSRFRRRQWQAQQCHWRRRSK</sequence>
<evidence type="ECO:0000313" key="1">
    <source>
        <dbReference type="EMBL" id="MBB4743657.1"/>
    </source>
</evidence>
<protein>
    <submittedName>
        <fullName evidence="1">Uncharacterized protein</fullName>
    </submittedName>
</protein>
<reference evidence="1 2" key="1">
    <citation type="submission" date="2020-08" db="EMBL/GenBank/DDBJ databases">
        <title>Sequencing the genomes of 1000 actinobacteria strains.</title>
        <authorList>
            <person name="Klenk H.-P."/>
        </authorList>
    </citation>
    <scope>NUCLEOTIDE SEQUENCE [LARGE SCALE GENOMIC DNA]</scope>
    <source>
        <strain evidence="1 2">DSM 45809</strain>
    </source>
</reference>
<accession>A0A7W7MB54</accession>
<proteinExistence type="predicted"/>